<dbReference type="PANTHER" id="PTHR35908">
    <property type="entry name" value="HYPOTHETICAL FUSION PROTEIN"/>
    <property type="match status" value="1"/>
</dbReference>
<dbReference type="AlphaFoldDB" id="A0A4R4WMN5"/>
<dbReference type="PROSITE" id="PS51819">
    <property type="entry name" value="VOC"/>
    <property type="match status" value="1"/>
</dbReference>
<dbReference type="Pfam" id="PF18029">
    <property type="entry name" value="Glyoxalase_6"/>
    <property type="match status" value="1"/>
</dbReference>
<dbReference type="Gene3D" id="3.10.180.10">
    <property type="entry name" value="2,3-Dihydroxybiphenyl 1,2-Dioxygenase, domain 1"/>
    <property type="match status" value="1"/>
</dbReference>
<dbReference type="SUPFAM" id="SSF54593">
    <property type="entry name" value="Glyoxalase/Bleomycin resistance protein/Dihydroxybiphenyl dioxygenase"/>
    <property type="match status" value="1"/>
</dbReference>
<keyword evidence="3" id="KW-1185">Reference proteome</keyword>
<dbReference type="InterPro" id="IPR029068">
    <property type="entry name" value="Glyas_Bleomycin-R_OHBP_Dase"/>
</dbReference>
<dbReference type="RefSeq" id="WP_132509685.1">
    <property type="nucleotide sequence ID" value="NZ_SMKP01000046.1"/>
</dbReference>
<evidence type="ECO:0000259" key="1">
    <source>
        <dbReference type="PROSITE" id="PS51819"/>
    </source>
</evidence>
<comment type="caution">
    <text evidence="2">The sequence shown here is derived from an EMBL/GenBank/DDBJ whole genome shotgun (WGS) entry which is preliminary data.</text>
</comment>
<organism evidence="2 3">
    <name type="scientific">Nonomuraea diastatica</name>
    <dbReference type="NCBI Taxonomy" id="1848329"/>
    <lineage>
        <taxon>Bacteria</taxon>
        <taxon>Bacillati</taxon>
        <taxon>Actinomycetota</taxon>
        <taxon>Actinomycetes</taxon>
        <taxon>Streptosporangiales</taxon>
        <taxon>Streptosporangiaceae</taxon>
        <taxon>Nonomuraea</taxon>
    </lineage>
</organism>
<reference evidence="2 3" key="1">
    <citation type="submission" date="2019-03" db="EMBL/GenBank/DDBJ databases">
        <title>Draft genome sequences of novel Actinobacteria.</title>
        <authorList>
            <person name="Sahin N."/>
            <person name="Ay H."/>
            <person name="Saygin H."/>
        </authorList>
    </citation>
    <scope>NUCLEOTIDE SEQUENCE [LARGE SCALE GENOMIC DNA]</scope>
    <source>
        <strain evidence="2 3">KC712</strain>
    </source>
</reference>
<dbReference type="CDD" id="cd06587">
    <property type="entry name" value="VOC"/>
    <property type="match status" value="1"/>
</dbReference>
<proteinExistence type="predicted"/>
<feature type="domain" description="VOC" evidence="1">
    <location>
        <begin position="6"/>
        <end position="133"/>
    </location>
</feature>
<dbReference type="PANTHER" id="PTHR35908:SF1">
    <property type="entry name" value="CONSERVED PROTEIN"/>
    <property type="match status" value="1"/>
</dbReference>
<accession>A0A4R4WMN5</accession>
<name>A0A4R4WMN5_9ACTN</name>
<protein>
    <submittedName>
        <fullName evidence="2">VOC family protein</fullName>
    </submittedName>
</protein>
<sequence length="133" mass="14585">MPPRLQLTSVTVGTPQPRELARFYARLLGWQVAEEEGPGVDEPEQAGWLLLRPPAGESGPSVGFEYERSYARPVWPSEPGAQNASQHLDIKVDDLSAAVEWAVACGAVEAAYQPQEDVRVMLDPDGHPFCLFL</sequence>
<dbReference type="InterPro" id="IPR037523">
    <property type="entry name" value="VOC_core"/>
</dbReference>
<evidence type="ECO:0000313" key="2">
    <source>
        <dbReference type="EMBL" id="TDD20362.1"/>
    </source>
</evidence>
<evidence type="ECO:0000313" key="3">
    <source>
        <dbReference type="Proteomes" id="UP000294543"/>
    </source>
</evidence>
<dbReference type="OrthoDB" id="1645442at2"/>
<dbReference type="InterPro" id="IPR041581">
    <property type="entry name" value="Glyoxalase_6"/>
</dbReference>
<dbReference type="EMBL" id="SMKP01000046">
    <property type="protein sequence ID" value="TDD20362.1"/>
    <property type="molecule type" value="Genomic_DNA"/>
</dbReference>
<gene>
    <name evidence="2" type="ORF">E1294_18080</name>
</gene>
<dbReference type="Proteomes" id="UP000294543">
    <property type="component" value="Unassembled WGS sequence"/>
</dbReference>